<dbReference type="GO" id="GO:0008168">
    <property type="term" value="F:methyltransferase activity"/>
    <property type="evidence" value="ECO:0007669"/>
    <property type="project" value="UniProtKB-KW"/>
</dbReference>
<dbReference type="Proteomes" id="UP000614410">
    <property type="component" value="Unassembled WGS sequence"/>
</dbReference>
<dbReference type="PANTHER" id="PTHR43861:SF1">
    <property type="entry name" value="TRANS-ACONITATE 2-METHYLTRANSFERASE"/>
    <property type="match status" value="1"/>
</dbReference>
<dbReference type="InterPro" id="IPR029063">
    <property type="entry name" value="SAM-dependent_MTases_sf"/>
</dbReference>
<reference evidence="4 5" key="1">
    <citation type="submission" date="2020-10" db="EMBL/GenBank/DDBJ databases">
        <title>Ca. Dormibacterota MAGs.</title>
        <authorList>
            <person name="Montgomery K."/>
        </authorList>
    </citation>
    <scope>NUCLEOTIDE SEQUENCE [LARGE SCALE GENOMIC DNA]</scope>
    <source>
        <strain evidence="4">Mitchell_Peninsula_5</strain>
    </source>
</reference>
<dbReference type="InterPro" id="IPR041698">
    <property type="entry name" value="Methyltransf_25"/>
</dbReference>
<name>A0A934NII2_9BACT</name>
<proteinExistence type="predicted"/>
<feature type="domain" description="Methyltransferase" evidence="3">
    <location>
        <begin position="45"/>
        <end position="135"/>
    </location>
</feature>
<dbReference type="EMBL" id="JAEKNN010000006">
    <property type="protein sequence ID" value="MBJ7608049.1"/>
    <property type="molecule type" value="Genomic_DNA"/>
</dbReference>
<accession>A0A934NII2</accession>
<evidence type="ECO:0000313" key="4">
    <source>
        <dbReference type="EMBL" id="MBJ7608049.1"/>
    </source>
</evidence>
<keyword evidence="1 4" id="KW-0489">Methyltransferase</keyword>
<evidence type="ECO:0000313" key="5">
    <source>
        <dbReference type="Proteomes" id="UP000614410"/>
    </source>
</evidence>
<dbReference type="Gene3D" id="3.40.50.150">
    <property type="entry name" value="Vaccinia Virus protein VP39"/>
    <property type="match status" value="1"/>
</dbReference>
<evidence type="ECO:0000256" key="1">
    <source>
        <dbReference type="ARBA" id="ARBA00022603"/>
    </source>
</evidence>
<dbReference type="GO" id="GO:0032259">
    <property type="term" value="P:methylation"/>
    <property type="evidence" value="ECO:0007669"/>
    <property type="project" value="UniProtKB-KW"/>
</dbReference>
<dbReference type="PANTHER" id="PTHR43861">
    <property type="entry name" value="TRANS-ACONITATE 2-METHYLTRANSFERASE-RELATED"/>
    <property type="match status" value="1"/>
</dbReference>
<evidence type="ECO:0000256" key="2">
    <source>
        <dbReference type="ARBA" id="ARBA00022679"/>
    </source>
</evidence>
<protein>
    <submittedName>
        <fullName evidence="4">Methyltransferase domain-containing protein</fullName>
    </submittedName>
</protein>
<comment type="caution">
    <text evidence="4">The sequence shown here is derived from an EMBL/GenBank/DDBJ whole genome shotgun (WGS) entry which is preliminary data.</text>
</comment>
<keyword evidence="2" id="KW-0808">Transferase</keyword>
<sequence>MDSATASRYDRDLWDPGAARGLEWLLEREILDDLLADQSRAQVAIDFACGTGRVLEFLAERVPEAIGVDVSSAMLEIARRRCPGASFIEGDVTLDPELLTDSADVITAFRFLLNAEPPLRAAALDWMRDRLAPSGVVIVNFHLNPQSLRGGYLRLRHASEVRMVGVTEACALLAAHGLTVRRVRGYSYLPYRRDGSHLMLAEMRHRVERRLLGVGRLAELGSAFILLAGHSQTRASGGSARQG</sequence>
<dbReference type="SUPFAM" id="SSF53335">
    <property type="entry name" value="S-adenosyl-L-methionine-dependent methyltransferases"/>
    <property type="match status" value="1"/>
</dbReference>
<gene>
    <name evidence="4" type="ORF">JF887_01270</name>
</gene>
<evidence type="ECO:0000259" key="3">
    <source>
        <dbReference type="Pfam" id="PF13649"/>
    </source>
</evidence>
<dbReference type="Pfam" id="PF13649">
    <property type="entry name" value="Methyltransf_25"/>
    <property type="match status" value="1"/>
</dbReference>
<organism evidence="4 5">
    <name type="scientific">Candidatus Amunia macphersoniae</name>
    <dbReference type="NCBI Taxonomy" id="3127014"/>
    <lineage>
        <taxon>Bacteria</taxon>
        <taxon>Bacillati</taxon>
        <taxon>Candidatus Dormiibacterota</taxon>
        <taxon>Candidatus Dormibacteria</taxon>
        <taxon>Candidatus Aeolococcales</taxon>
        <taxon>Candidatus Aeolococcaceae</taxon>
        <taxon>Candidatus Amunia</taxon>
    </lineage>
</organism>
<dbReference type="AlphaFoldDB" id="A0A934NII2"/>
<dbReference type="CDD" id="cd02440">
    <property type="entry name" value="AdoMet_MTases"/>
    <property type="match status" value="1"/>
</dbReference>